<name>A0A370GDT1_9BACI</name>
<dbReference type="GO" id="GO:0016740">
    <property type="term" value="F:transferase activity"/>
    <property type="evidence" value="ECO:0007669"/>
    <property type="project" value="UniProtKB-KW"/>
</dbReference>
<reference evidence="1 2" key="1">
    <citation type="submission" date="2018-07" db="EMBL/GenBank/DDBJ databases">
        <title>Genomic Encyclopedia of Type Strains, Phase IV (KMG-IV): sequencing the most valuable type-strain genomes for metagenomic binning, comparative biology and taxonomic classification.</title>
        <authorList>
            <person name="Goeker M."/>
        </authorList>
    </citation>
    <scope>NUCLEOTIDE SEQUENCE [LARGE SCALE GENOMIC DNA]</scope>
    <source>
        <strain evidence="1 2">DSM 25281</strain>
    </source>
</reference>
<dbReference type="AlphaFoldDB" id="A0A370GDT1"/>
<dbReference type="PANTHER" id="PTHR34822:SF1">
    <property type="entry name" value="GRPB FAMILY PROTEIN"/>
    <property type="match status" value="1"/>
</dbReference>
<evidence type="ECO:0000313" key="2">
    <source>
        <dbReference type="Proteomes" id="UP000255326"/>
    </source>
</evidence>
<evidence type="ECO:0000313" key="1">
    <source>
        <dbReference type="EMBL" id="RDI41259.1"/>
    </source>
</evidence>
<proteinExistence type="predicted"/>
<keyword evidence="2" id="KW-1185">Reference proteome</keyword>
<accession>A0A370GDT1</accession>
<protein>
    <submittedName>
        <fullName evidence="1">GrpB-like predicted nucleotidyltransferase (UPF0157 family)</fullName>
    </submittedName>
</protein>
<gene>
    <name evidence="1" type="ORF">DFR59_109105</name>
</gene>
<organism evidence="1 2">
    <name type="scientific">Falsibacillus pallidus</name>
    <dbReference type="NCBI Taxonomy" id="493781"/>
    <lineage>
        <taxon>Bacteria</taxon>
        <taxon>Bacillati</taxon>
        <taxon>Bacillota</taxon>
        <taxon>Bacilli</taxon>
        <taxon>Bacillales</taxon>
        <taxon>Bacillaceae</taxon>
        <taxon>Falsibacillus</taxon>
    </lineage>
</organism>
<comment type="caution">
    <text evidence="1">The sequence shown here is derived from an EMBL/GenBank/DDBJ whole genome shotgun (WGS) entry which is preliminary data.</text>
</comment>
<dbReference type="Pfam" id="PF04229">
    <property type="entry name" value="GrpB"/>
    <property type="match status" value="1"/>
</dbReference>
<dbReference type="InterPro" id="IPR043519">
    <property type="entry name" value="NT_sf"/>
</dbReference>
<keyword evidence="1" id="KW-0808">Transferase</keyword>
<dbReference type="RefSeq" id="WP_114746238.1">
    <property type="nucleotide sequence ID" value="NZ_QQAY01000009.1"/>
</dbReference>
<dbReference type="OrthoDB" id="9799092at2"/>
<dbReference type="Gene3D" id="3.30.460.10">
    <property type="entry name" value="Beta Polymerase, domain 2"/>
    <property type="match status" value="1"/>
</dbReference>
<dbReference type="InterPro" id="IPR007344">
    <property type="entry name" value="GrpB/CoaE"/>
</dbReference>
<dbReference type="SUPFAM" id="SSF81301">
    <property type="entry name" value="Nucleotidyltransferase"/>
    <property type="match status" value="1"/>
</dbReference>
<dbReference type="Proteomes" id="UP000255326">
    <property type="component" value="Unassembled WGS sequence"/>
</dbReference>
<dbReference type="PANTHER" id="PTHR34822">
    <property type="entry name" value="GRPB DOMAIN PROTEIN (AFU_ORTHOLOGUE AFUA_1G01530)"/>
    <property type="match status" value="1"/>
</dbReference>
<sequence length="178" mass="20768">MLRKVTVEDSQLGWKKQFEEEARRLKDFFWKESSLFIHHIGSTSIEGLAAKPIIDILIEVPDINKIDDQTSMMERQLGIKAKGENGIPGRRYFQRLDENGVHLTHLHIYPIGHPDIERHLVFRDYLREHPDRAKDYGDLKRELAVKYPFDIASYIDGKDALVKEIEEEALKWKKSGAE</sequence>
<dbReference type="EMBL" id="QQAY01000009">
    <property type="protein sequence ID" value="RDI41259.1"/>
    <property type="molecule type" value="Genomic_DNA"/>
</dbReference>